<dbReference type="GO" id="GO:0005840">
    <property type="term" value="C:ribosome"/>
    <property type="evidence" value="ECO:0007669"/>
    <property type="project" value="UniProtKB-KW"/>
</dbReference>
<proteinExistence type="predicted"/>
<sequence>MDNNENKLPAQVTACEGDQNINIPAEPKVTFVIRAIYMVAPNDRKLLQLFHLRQINNATFITYVYPLLMLIRRLVYKRGFVKHRHSRIPKLRAAYKLQCVVDQINTGPGSKRSHVAKEDKQFEVTIFWRTTLRAYPLRETRVPCPNCRSRVKRRSWIWGFPSYSSSFAIPGDHTVDFRVYFGGRCGEKFILNSVQASPSAVGQLRLVVGSTQFCHSSW</sequence>
<dbReference type="InterPro" id="IPR036919">
    <property type="entry name" value="Ribo_uL30_ferredoxin-like_sf"/>
</dbReference>
<reference evidence="2" key="2">
    <citation type="submission" date="2021-02" db="UniProtKB">
        <authorList>
            <consortium name="EnsemblMetazoa"/>
        </authorList>
    </citation>
    <scope>IDENTIFICATION</scope>
    <source>
        <strain evidence="2">JHB</strain>
    </source>
</reference>
<accession>B0XDQ6</accession>
<dbReference type="VEuPathDB" id="VectorBase:CQUJHB003627"/>
<dbReference type="Proteomes" id="UP000002320">
    <property type="component" value="Unassembled WGS sequence"/>
</dbReference>
<dbReference type="EnsemblMetazoa" id="CPIJ017548-RA">
    <property type="protein sequence ID" value="CPIJ017548-PA"/>
    <property type="gene ID" value="CPIJ017548"/>
</dbReference>
<dbReference type="EMBL" id="DS232773">
    <property type="protein sequence ID" value="EDS45583.1"/>
    <property type="molecule type" value="Genomic_DNA"/>
</dbReference>
<dbReference type="InParanoid" id="B0XDQ6"/>
<name>B0XDQ6_CULQU</name>
<evidence type="ECO:0000313" key="3">
    <source>
        <dbReference type="Proteomes" id="UP000002320"/>
    </source>
</evidence>
<dbReference type="eggNOG" id="KOG3184">
    <property type="taxonomic scope" value="Eukaryota"/>
</dbReference>
<dbReference type="STRING" id="7176.B0XDQ6"/>
<dbReference type="VEuPathDB" id="VectorBase:CPIJ017548"/>
<dbReference type="AlphaFoldDB" id="B0XDQ6"/>
<dbReference type="HOGENOM" id="CLU_1268014_0_0_1"/>
<dbReference type="OrthoDB" id="28644at2759"/>
<dbReference type="KEGG" id="cqu:CpipJ_CPIJ017548"/>
<protein>
    <submittedName>
        <fullName evidence="1 2">60S ribosomal protein L7</fullName>
    </submittedName>
</protein>
<evidence type="ECO:0000313" key="2">
    <source>
        <dbReference type="EnsemblMetazoa" id="CPIJ017548-PA"/>
    </source>
</evidence>
<keyword evidence="3" id="KW-1185">Reference proteome</keyword>
<dbReference type="SUPFAM" id="SSF55129">
    <property type="entry name" value="Ribosomal protein L30p/L7e"/>
    <property type="match status" value="1"/>
</dbReference>
<organism>
    <name type="scientific">Culex quinquefasciatus</name>
    <name type="common">Southern house mosquito</name>
    <name type="synonym">Culex pungens</name>
    <dbReference type="NCBI Taxonomy" id="7176"/>
    <lineage>
        <taxon>Eukaryota</taxon>
        <taxon>Metazoa</taxon>
        <taxon>Ecdysozoa</taxon>
        <taxon>Arthropoda</taxon>
        <taxon>Hexapoda</taxon>
        <taxon>Insecta</taxon>
        <taxon>Pterygota</taxon>
        <taxon>Neoptera</taxon>
        <taxon>Endopterygota</taxon>
        <taxon>Diptera</taxon>
        <taxon>Nematocera</taxon>
        <taxon>Culicoidea</taxon>
        <taxon>Culicidae</taxon>
        <taxon>Culicinae</taxon>
        <taxon>Culicini</taxon>
        <taxon>Culex</taxon>
        <taxon>Culex</taxon>
    </lineage>
</organism>
<reference evidence="1" key="1">
    <citation type="submission" date="2007-03" db="EMBL/GenBank/DDBJ databases">
        <title>Annotation of Culex pipiens quinquefasciatus.</title>
        <authorList>
            <consortium name="The Broad Institute Genome Sequencing Platform"/>
            <person name="Atkinson P.W."/>
            <person name="Hemingway J."/>
            <person name="Christensen B.M."/>
            <person name="Higgs S."/>
            <person name="Kodira C."/>
            <person name="Hannick L."/>
            <person name="Megy K."/>
            <person name="O'Leary S."/>
            <person name="Pearson M."/>
            <person name="Haas B.J."/>
            <person name="Mauceli E."/>
            <person name="Wortman J.R."/>
            <person name="Lee N.H."/>
            <person name="Guigo R."/>
            <person name="Stanke M."/>
            <person name="Alvarado L."/>
            <person name="Amedeo P."/>
            <person name="Antoine C.H."/>
            <person name="Arensburger P."/>
            <person name="Bidwell S.L."/>
            <person name="Crawford M."/>
            <person name="Camaro F."/>
            <person name="Devon K."/>
            <person name="Engels R."/>
            <person name="Hammond M."/>
            <person name="Howarth C."/>
            <person name="Koehrsen M."/>
            <person name="Lawson D."/>
            <person name="Montgomery P."/>
            <person name="Nene V."/>
            <person name="Nusbaum C."/>
            <person name="Puiu D."/>
            <person name="Romero-Severson J."/>
            <person name="Severson D.W."/>
            <person name="Shumway M."/>
            <person name="Sisk P."/>
            <person name="Stolte C."/>
            <person name="Zeng Q."/>
            <person name="Eisenstadt E."/>
            <person name="Fraser-Liggett C."/>
            <person name="Strausberg R."/>
            <person name="Galagan J."/>
            <person name="Birren B."/>
            <person name="Collins F.H."/>
        </authorList>
    </citation>
    <scope>NUCLEOTIDE SEQUENCE [LARGE SCALE GENOMIC DNA]</scope>
    <source>
        <strain evidence="1">JHB</strain>
    </source>
</reference>
<keyword evidence="1" id="KW-0689">Ribosomal protein</keyword>
<evidence type="ECO:0000313" key="1">
    <source>
        <dbReference type="EMBL" id="EDS45583.1"/>
    </source>
</evidence>
<gene>
    <name evidence="2" type="primary">6051323</name>
    <name evidence="1" type="ORF">CpipJ_CPIJ017548</name>
</gene>
<keyword evidence="1" id="KW-0687">Ribonucleoprotein</keyword>